<reference evidence="1" key="1">
    <citation type="journal article" date="2021" name="Nat. Commun.">
        <title>Genetic determinants of endophytism in the Arabidopsis root mycobiome.</title>
        <authorList>
            <person name="Mesny F."/>
            <person name="Miyauchi S."/>
            <person name="Thiergart T."/>
            <person name="Pickel B."/>
            <person name="Atanasova L."/>
            <person name="Karlsson M."/>
            <person name="Huettel B."/>
            <person name="Barry K.W."/>
            <person name="Haridas S."/>
            <person name="Chen C."/>
            <person name="Bauer D."/>
            <person name="Andreopoulos W."/>
            <person name="Pangilinan J."/>
            <person name="LaButti K."/>
            <person name="Riley R."/>
            <person name="Lipzen A."/>
            <person name="Clum A."/>
            <person name="Drula E."/>
            <person name="Henrissat B."/>
            <person name="Kohler A."/>
            <person name="Grigoriev I.V."/>
            <person name="Martin F.M."/>
            <person name="Hacquard S."/>
        </authorList>
    </citation>
    <scope>NUCLEOTIDE SEQUENCE</scope>
    <source>
        <strain evidence="1">MPI-SDFR-AT-0073</strain>
    </source>
</reference>
<proteinExistence type="predicted"/>
<evidence type="ECO:0000313" key="1">
    <source>
        <dbReference type="EMBL" id="KAH6648215.1"/>
    </source>
</evidence>
<dbReference type="Proteomes" id="UP000758603">
    <property type="component" value="Unassembled WGS sequence"/>
</dbReference>
<name>A0A9P8UE21_9PEZI</name>
<organism evidence="1 2">
    <name type="scientific">Truncatella angustata</name>
    <dbReference type="NCBI Taxonomy" id="152316"/>
    <lineage>
        <taxon>Eukaryota</taxon>
        <taxon>Fungi</taxon>
        <taxon>Dikarya</taxon>
        <taxon>Ascomycota</taxon>
        <taxon>Pezizomycotina</taxon>
        <taxon>Sordariomycetes</taxon>
        <taxon>Xylariomycetidae</taxon>
        <taxon>Amphisphaeriales</taxon>
        <taxon>Sporocadaceae</taxon>
        <taxon>Truncatella</taxon>
    </lineage>
</organism>
<gene>
    <name evidence="1" type="ORF">BKA67DRAFT_683703</name>
</gene>
<comment type="caution">
    <text evidence="1">The sequence shown here is derived from an EMBL/GenBank/DDBJ whole genome shotgun (WGS) entry which is preliminary data.</text>
</comment>
<dbReference type="OrthoDB" id="4768027at2759"/>
<keyword evidence="2" id="KW-1185">Reference proteome</keyword>
<evidence type="ECO:0000313" key="2">
    <source>
        <dbReference type="Proteomes" id="UP000758603"/>
    </source>
</evidence>
<dbReference type="AlphaFoldDB" id="A0A9P8UE21"/>
<protein>
    <submittedName>
        <fullName evidence="1">Uncharacterized protein</fullName>
    </submittedName>
</protein>
<dbReference type="EMBL" id="JAGPXC010000008">
    <property type="protein sequence ID" value="KAH6648215.1"/>
    <property type="molecule type" value="Genomic_DNA"/>
</dbReference>
<sequence length="158" mass="18707">MIAATLLITTFDKSATKWPFDGYVRYPSSGSEGPRRQLRILYHNATEWSRNNPHDHGEWKIRIDDQSLIPIEAWDEDEDRYQQWFHDRYDVMREVVENKSYIRPSWLGSMEIAVPWDDEFQLAHCIVAMRRYWKAKETVGMCTRAILRLLISNIVSTG</sequence>
<dbReference type="GeneID" id="70137866"/>
<accession>A0A9P8UE21</accession>
<dbReference type="RefSeq" id="XP_045954727.1">
    <property type="nucleotide sequence ID" value="XM_046108975.1"/>
</dbReference>